<accession>A0A8X6YI86</accession>
<sequence length="82" mass="9001">MRVSNPKITAELSQSQTQDGQEWSSPGVSSKRFPRSRGAARETELIHGRSPLFVCRPVCRASLPSSLPDGSPEDEDMRSEGE</sequence>
<evidence type="ECO:0000256" key="1">
    <source>
        <dbReference type="SAM" id="MobiDB-lite"/>
    </source>
</evidence>
<dbReference type="AlphaFoldDB" id="A0A8X6YI86"/>
<protein>
    <submittedName>
        <fullName evidence="2">Uncharacterized protein</fullName>
    </submittedName>
</protein>
<feature type="compositionally biased region" description="Acidic residues" evidence="1">
    <location>
        <begin position="71"/>
        <end position="82"/>
    </location>
</feature>
<dbReference type="EMBL" id="BMAV01018596">
    <property type="protein sequence ID" value="GFY71057.1"/>
    <property type="molecule type" value="Genomic_DNA"/>
</dbReference>
<organism evidence="2 3">
    <name type="scientific">Trichonephila inaurata madagascariensis</name>
    <dbReference type="NCBI Taxonomy" id="2747483"/>
    <lineage>
        <taxon>Eukaryota</taxon>
        <taxon>Metazoa</taxon>
        <taxon>Ecdysozoa</taxon>
        <taxon>Arthropoda</taxon>
        <taxon>Chelicerata</taxon>
        <taxon>Arachnida</taxon>
        <taxon>Araneae</taxon>
        <taxon>Araneomorphae</taxon>
        <taxon>Entelegynae</taxon>
        <taxon>Araneoidea</taxon>
        <taxon>Nephilidae</taxon>
        <taxon>Trichonephila</taxon>
        <taxon>Trichonephila inaurata</taxon>
    </lineage>
</organism>
<feature type="region of interest" description="Disordered" evidence="1">
    <location>
        <begin position="1"/>
        <end position="44"/>
    </location>
</feature>
<evidence type="ECO:0000313" key="2">
    <source>
        <dbReference type="EMBL" id="GFY71057.1"/>
    </source>
</evidence>
<reference evidence="2" key="1">
    <citation type="submission" date="2020-08" db="EMBL/GenBank/DDBJ databases">
        <title>Multicomponent nature underlies the extraordinary mechanical properties of spider dragline silk.</title>
        <authorList>
            <person name="Kono N."/>
            <person name="Nakamura H."/>
            <person name="Mori M."/>
            <person name="Yoshida Y."/>
            <person name="Ohtoshi R."/>
            <person name="Malay A.D."/>
            <person name="Moran D.A.P."/>
            <person name="Tomita M."/>
            <person name="Numata K."/>
            <person name="Arakawa K."/>
        </authorList>
    </citation>
    <scope>NUCLEOTIDE SEQUENCE</scope>
</reference>
<feature type="region of interest" description="Disordered" evidence="1">
    <location>
        <begin position="61"/>
        <end position="82"/>
    </location>
</feature>
<proteinExistence type="predicted"/>
<name>A0A8X6YI86_9ARAC</name>
<comment type="caution">
    <text evidence="2">The sequence shown here is derived from an EMBL/GenBank/DDBJ whole genome shotgun (WGS) entry which is preliminary data.</text>
</comment>
<gene>
    <name evidence="2" type="ORF">TNIN_291</name>
</gene>
<keyword evidence="3" id="KW-1185">Reference proteome</keyword>
<feature type="compositionally biased region" description="Polar residues" evidence="1">
    <location>
        <begin position="11"/>
        <end position="28"/>
    </location>
</feature>
<evidence type="ECO:0000313" key="3">
    <source>
        <dbReference type="Proteomes" id="UP000886998"/>
    </source>
</evidence>
<dbReference type="Proteomes" id="UP000886998">
    <property type="component" value="Unassembled WGS sequence"/>
</dbReference>